<dbReference type="PROSITE" id="PS51724">
    <property type="entry name" value="SPOR"/>
    <property type="match status" value="1"/>
</dbReference>
<dbReference type="Gene3D" id="3.30.70.1070">
    <property type="entry name" value="Sporulation related repeat"/>
    <property type="match status" value="1"/>
</dbReference>
<dbReference type="STRING" id="34002.SAMN04489859_1001181"/>
<dbReference type="EMBL" id="FODE01000001">
    <property type="protein sequence ID" value="SEN14285.1"/>
    <property type="molecule type" value="Genomic_DNA"/>
</dbReference>
<dbReference type="GO" id="GO:0042834">
    <property type="term" value="F:peptidoglycan binding"/>
    <property type="evidence" value="ECO:0007669"/>
    <property type="project" value="InterPro"/>
</dbReference>
<dbReference type="RefSeq" id="WP_090610158.1">
    <property type="nucleotide sequence ID" value="NZ_CP067124.1"/>
</dbReference>
<organism evidence="4 5">
    <name type="scientific">Paracoccus alcaliphilus</name>
    <dbReference type="NCBI Taxonomy" id="34002"/>
    <lineage>
        <taxon>Bacteria</taxon>
        <taxon>Pseudomonadati</taxon>
        <taxon>Pseudomonadota</taxon>
        <taxon>Alphaproteobacteria</taxon>
        <taxon>Rhodobacterales</taxon>
        <taxon>Paracoccaceae</taxon>
        <taxon>Paracoccus</taxon>
    </lineage>
</organism>
<accession>A0A1H8E4B3</accession>
<protein>
    <submittedName>
        <fullName evidence="4">Sporulation related domain-containing protein</fullName>
    </submittedName>
</protein>
<feature type="compositionally biased region" description="Low complexity" evidence="1">
    <location>
        <begin position="210"/>
        <end position="222"/>
    </location>
</feature>
<keyword evidence="5" id="KW-1185">Reference proteome</keyword>
<evidence type="ECO:0000259" key="3">
    <source>
        <dbReference type="PROSITE" id="PS51724"/>
    </source>
</evidence>
<feature type="chain" id="PRO_5011576775" evidence="2">
    <location>
        <begin position="20"/>
        <end position="334"/>
    </location>
</feature>
<gene>
    <name evidence="4" type="ORF">SAMN04489859_1001181</name>
</gene>
<dbReference type="InterPro" id="IPR007730">
    <property type="entry name" value="SPOR-like_dom"/>
</dbReference>
<sequence>MRVWLVFLWLLALAARAVAAPEPPPPQDFAGAQYIDGSGCVFARAGDNWAPRLDRQGAPVCGFPPTLSQRGLNLDAAPRPTVEDRLFEQFSQGLRDGEFTADPRQRQELHDPGLPDRQDPLTRNLQTAIARQEALRAAMSGARENSDLCNLLGYHSDPSDQPALGGDVTFGLCPGMRADPPRAILTEGARLDRVKVAAAEPVDDEAQTEAATPAASPGIAAPVARPAAGTSPDKGKRSAQAAPAARRPVPAVPDVEMIPANARYVQVGLYPDQASAEIIARRLIARGYPAGLARRDGYAPDVRAVLAGPFEDRGRLVRALNDLRRQGYDRAVAR</sequence>
<evidence type="ECO:0000256" key="2">
    <source>
        <dbReference type="SAM" id="SignalP"/>
    </source>
</evidence>
<reference evidence="4 5" key="1">
    <citation type="submission" date="2016-10" db="EMBL/GenBank/DDBJ databases">
        <authorList>
            <person name="de Groot N.N."/>
        </authorList>
    </citation>
    <scope>NUCLEOTIDE SEQUENCE [LARGE SCALE GENOMIC DNA]</scope>
    <source>
        <strain evidence="4 5">DSM 8512</strain>
    </source>
</reference>
<dbReference type="SUPFAM" id="SSF110997">
    <property type="entry name" value="Sporulation related repeat"/>
    <property type="match status" value="1"/>
</dbReference>
<proteinExistence type="predicted"/>
<dbReference type="Pfam" id="PF05036">
    <property type="entry name" value="SPOR"/>
    <property type="match status" value="1"/>
</dbReference>
<feature type="signal peptide" evidence="2">
    <location>
        <begin position="1"/>
        <end position="19"/>
    </location>
</feature>
<feature type="region of interest" description="Disordered" evidence="1">
    <location>
        <begin position="96"/>
        <end position="120"/>
    </location>
</feature>
<feature type="domain" description="SPOR" evidence="3">
    <location>
        <begin position="257"/>
        <end position="334"/>
    </location>
</feature>
<name>A0A1H8E4B3_9RHOB</name>
<feature type="region of interest" description="Disordered" evidence="1">
    <location>
        <begin position="200"/>
        <end position="248"/>
    </location>
</feature>
<dbReference type="Proteomes" id="UP000199054">
    <property type="component" value="Unassembled WGS sequence"/>
</dbReference>
<dbReference type="AlphaFoldDB" id="A0A1H8E4B3"/>
<keyword evidence="2" id="KW-0732">Signal</keyword>
<dbReference type="OrthoDB" id="7843142at2"/>
<evidence type="ECO:0000313" key="5">
    <source>
        <dbReference type="Proteomes" id="UP000199054"/>
    </source>
</evidence>
<dbReference type="InterPro" id="IPR036680">
    <property type="entry name" value="SPOR-like_sf"/>
</dbReference>
<evidence type="ECO:0000256" key="1">
    <source>
        <dbReference type="SAM" id="MobiDB-lite"/>
    </source>
</evidence>
<evidence type="ECO:0000313" key="4">
    <source>
        <dbReference type="EMBL" id="SEN14285.1"/>
    </source>
</evidence>